<gene>
    <name evidence="2" type="ORF">MPH_02841</name>
</gene>
<evidence type="ECO:0000259" key="1">
    <source>
        <dbReference type="Pfam" id="PF06985"/>
    </source>
</evidence>
<protein>
    <submittedName>
        <fullName evidence="2">Heterokaryon incompatibility</fullName>
    </submittedName>
</protein>
<dbReference type="VEuPathDB" id="FungiDB:MPH_02841"/>
<dbReference type="OrthoDB" id="5428863at2759"/>
<dbReference type="InterPro" id="IPR010730">
    <property type="entry name" value="HET"/>
</dbReference>
<feature type="domain" description="Heterokaryon incompatibility" evidence="1">
    <location>
        <begin position="2"/>
        <end position="109"/>
    </location>
</feature>
<dbReference type="EMBL" id="AHHD01000103">
    <property type="protein sequence ID" value="EKG19839.1"/>
    <property type="molecule type" value="Genomic_DNA"/>
</dbReference>
<dbReference type="eggNOG" id="ENOG502SQ1Q">
    <property type="taxonomic scope" value="Eukaryota"/>
</dbReference>
<evidence type="ECO:0000313" key="2">
    <source>
        <dbReference type="EMBL" id="EKG19839.1"/>
    </source>
</evidence>
<dbReference type="Proteomes" id="UP000007129">
    <property type="component" value="Unassembled WGS sequence"/>
</dbReference>
<dbReference type="Pfam" id="PF06985">
    <property type="entry name" value="HET"/>
    <property type="match status" value="1"/>
</dbReference>
<reference evidence="2 3" key="1">
    <citation type="journal article" date="2012" name="BMC Genomics">
        <title>Tools to kill: Genome of one of the most destructive plant pathogenic fungi Macrophomina phaseolina.</title>
        <authorList>
            <person name="Islam M.S."/>
            <person name="Haque M.S."/>
            <person name="Islam M.M."/>
            <person name="Emdad E.M."/>
            <person name="Halim A."/>
            <person name="Hossen Q.M.M."/>
            <person name="Hossain M.Z."/>
            <person name="Ahmed B."/>
            <person name="Rahim S."/>
            <person name="Rahman M.S."/>
            <person name="Alam M.M."/>
            <person name="Hou S."/>
            <person name="Wan X."/>
            <person name="Saito J.A."/>
            <person name="Alam M."/>
        </authorList>
    </citation>
    <scope>NUCLEOTIDE SEQUENCE [LARGE SCALE GENOMIC DNA]</scope>
    <source>
        <strain evidence="2 3">MS6</strain>
    </source>
</reference>
<dbReference type="InParanoid" id="K2SBR2"/>
<dbReference type="STRING" id="1126212.K2SBR2"/>
<dbReference type="PANTHER" id="PTHR33112:SF1">
    <property type="entry name" value="HETEROKARYON INCOMPATIBILITY DOMAIN-CONTAINING PROTEIN"/>
    <property type="match status" value="1"/>
</dbReference>
<dbReference type="AlphaFoldDB" id="K2SBR2"/>
<organism evidence="2 3">
    <name type="scientific">Macrophomina phaseolina (strain MS6)</name>
    <name type="common">Charcoal rot fungus</name>
    <dbReference type="NCBI Taxonomy" id="1126212"/>
    <lineage>
        <taxon>Eukaryota</taxon>
        <taxon>Fungi</taxon>
        <taxon>Dikarya</taxon>
        <taxon>Ascomycota</taxon>
        <taxon>Pezizomycotina</taxon>
        <taxon>Dothideomycetes</taxon>
        <taxon>Dothideomycetes incertae sedis</taxon>
        <taxon>Botryosphaeriales</taxon>
        <taxon>Botryosphaeriaceae</taxon>
        <taxon>Macrophomina</taxon>
    </lineage>
</organism>
<dbReference type="PANTHER" id="PTHR33112">
    <property type="entry name" value="DOMAIN PROTEIN, PUTATIVE-RELATED"/>
    <property type="match status" value="1"/>
</dbReference>
<proteinExistence type="predicted"/>
<name>K2SBR2_MACPH</name>
<dbReference type="HOGENOM" id="CLU_002639_4_1_1"/>
<accession>K2SBR2</accession>
<comment type="caution">
    <text evidence="2">The sequence shown here is derived from an EMBL/GenBank/DDBJ whole genome shotgun (WGS) entry which is preliminary data.</text>
</comment>
<evidence type="ECO:0000313" key="3">
    <source>
        <dbReference type="Proteomes" id="UP000007129"/>
    </source>
</evidence>
<sequence length="440" mass="49852">MEKTIEDALFVSAKMGFDDIWIDRYCIDQSELKKHLQIQHMDIIYRNAGLTIFAAAGKDPAFGLPGVSTAPLTQLLSFDTGPFRIKCETNLEEALKTSTWNTRAWAYQEYRFSRRRLIFTEEQVTFGCCLSGADDDASEEANESNARVPFHRMQSYQNFSPGMGGGCGVGKASLITKLNDLTHVRTSHDEPCTSEDQREASSAYALAYEHQELYKAYVLSNYSYGAGKFPWDIGHWICKYPTRDLTYPSDALNAFSGIVRAFEDLVHPVYHPWGVPILPSIRKQQTQTTIEETPIPRSCSDGFILGLCWKHASPATRRPSFPSWSWAGWSCAVSFKEKFAPCEPYESQGRWAQSTEIDVAIELESGAELAWKEFEDRGMKQKTAPFSHVLLLDAWTIPAKLKYYVNGRRDKWITGIESRFLCHICEQGRLPIVLTSISPR</sequence>